<dbReference type="PANTHER" id="PTHR43439:SF2">
    <property type="entry name" value="ENZYME, PUTATIVE (JCVI)-RELATED"/>
    <property type="match status" value="1"/>
</dbReference>
<comment type="pathway">
    <text evidence="3">Aromatic compound metabolism; phenylacetate degradation.</text>
</comment>
<evidence type="ECO:0000313" key="7">
    <source>
        <dbReference type="Proteomes" id="UP001254848"/>
    </source>
</evidence>
<dbReference type="InterPro" id="IPR051414">
    <property type="entry name" value="Adenylate-forming_Reductase"/>
</dbReference>
<dbReference type="CDD" id="cd05913">
    <property type="entry name" value="PaaK"/>
    <property type="match status" value="1"/>
</dbReference>
<dbReference type="EC" id="6.2.1.30" evidence="3"/>
<reference evidence="6 7" key="1">
    <citation type="submission" date="2023-07" db="EMBL/GenBank/DDBJ databases">
        <title>The novel representative of Negativicutes class, Anaeroselena agilis gen. nov. sp. nov.</title>
        <authorList>
            <person name="Prokofeva M.I."/>
            <person name="Elcheninov A.G."/>
            <person name="Klyukina A."/>
            <person name="Kublanov I.V."/>
            <person name="Frolov E.N."/>
            <person name="Podosokorskaya O.A."/>
        </authorList>
    </citation>
    <scope>NUCLEOTIDE SEQUENCE [LARGE SCALE GENOMIC DNA]</scope>
    <source>
        <strain evidence="6 7">4137-cl</strain>
    </source>
</reference>
<dbReference type="EMBL" id="JAUOZS010000001">
    <property type="protein sequence ID" value="MDT8903094.1"/>
    <property type="molecule type" value="Genomic_DNA"/>
</dbReference>
<comment type="caution">
    <text evidence="6">The sequence shown here is derived from an EMBL/GenBank/DDBJ whole genome shotgun (WGS) entry which is preliminary data.</text>
</comment>
<dbReference type="Gene3D" id="3.40.50.12780">
    <property type="entry name" value="N-terminal domain of ligase-like"/>
    <property type="match status" value="1"/>
</dbReference>
<dbReference type="RefSeq" id="WP_413781555.1">
    <property type="nucleotide sequence ID" value="NZ_JAUOZS010000001.1"/>
</dbReference>
<gene>
    <name evidence="6" type="ORF">Q4T40_17815</name>
</gene>
<comment type="function">
    <text evidence="3">Catalyzes the activation of phenylacetic acid (PA) to phenylacetyl-CoA (PA-CoA).</text>
</comment>
<sequence>MIWNATMEQGSRSQIEELQLTRLRKVVERTYHNVPSYRAKMQAKGVKPEDIRTLADISKLPFTTKQDMRDAYPYGMLAVPMKQIVRVHCSSGTTGRPTVVAYTRNDLGVWAEVLARTLVAGGLTDSSIFQVAVNYGLFTGGLGFHYAAELVGASVVPISGGNTARQVMLMKDFGTTAMIITPSYSLHLAETMREMGVKPEDTALQSIFCGAETWSDSMHDQVEETYGVKAFDVYGLSEIIGPGVACECSAHDGLHIQEDHFYTEIIDPESGEVLPDGAKGEVVITTLTKEGLPMIRYRTRDLSALRRERCACGRTQTRMDRVLGRSDDMLIIRGVNVFPSQVEDVLLSLGETTPHYQLLVEREGSLDKLTVLVEKANGLVDGSPEAVRAAEHRVQERMKAATGLSPLVRLVPPKTIERSEGKARRVIDKRAM</sequence>
<evidence type="ECO:0000259" key="5">
    <source>
        <dbReference type="Pfam" id="PF14535"/>
    </source>
</evidence>
<dbReference type="Gene3D" id="3.30.300.30">
    <property type="match status" value="1"/>
</dbReference>
<dbReference type="SUPFAM" id="SSF56801">
    <property type="entry name" value="Acetyl-CoA synthetase-like"/>
    <property type="match status" value="1"/>
</dbReference>
<feature type="domain" description="AMP-dependent ligase C-terminal" evidence="5">
    <location>
        <begin position="334"/>
        <end position="430"/>
    </location>
</feature>
<keyword evidence="3" id="KW-0547">Nucleotide-binding</keyword>
<dbReference type="Proteomes" id="UP001254848">
    <property type="component" value="Unassembled WGS sequence"/>
</dbReference>
<dbReference type="InterPro" id="IPR011880">
    <property type="entry name" value="PA_CoA_ligase"/>
</dbReference>
<dbReference type="InterPro" id="IPR045851">
    <property type="entry name" value="AMP-bd_C_sf"/>
</dbReference>
<comment type="catalytic activity">
    <reaction evidence="3">
        <text>2-phenylacetate + ATP + CoA = phenylacetyl-CoA + AMP + diphosphate</text>
        <dbReference type="Rhea" id="RHEA:20956"/>
        <dbReference type="ChEBI" id="CHEBI:18401"/>
        <dbReference type="ChEBI" id="CHEBI:30616"/>
        <dbReference type="ChEBI" id="CHEBI:33019"/>
        <dbReference type="ChEBI" id="CHEBI:57287"/>
        <dbReference type="ChEBI" id="CHEBI:57390"/>
        <dbReference type="ChEBI" id="CHEBI:456215"/>
        <dbReference type="EC" id="6.2.1.30"/>
    </reaction>
</comment>
<evidence type="ECO:0000259" key="4">
    <source>
        <dbReference type="Pfam" id="PF00501"/>
    </source>
</evidence>
<evidence type="ECO:0000313" key="6">
    <source>
        <dbReference type="EMBL" id="MDT8903094.1"/>
    </source>
</evidence>
<comment type="similarity">
    <text evidence="3">Belongs to the phenylacetyl-CoA ligase family.</text>
</comment>
<dbReference type="InterPro" id="IPR042099">
    <property type="entry name" value="ANL_N_sf"/>
</dbReference>
<dbReference type="PANTHER" id="PTHR43439">
    <property type="entry name" value="PHENYLACETATE-COENZYME A LIGASE"/>
    <property type="match status" value="1"/>
</dbReference>
<evidence type="ECO:0000256" key="1">
    <source>
        <dbReference type="ARBA" id="ARBA00022450"/>
    </source>
</evidence>
<dbReference type="GO" id="GO:0016874">
    <property type="term" value="F:ligase activity"/>
    <property type="evidence" value="ECO:0007669"/>
    <property type="project" value="UniProtKB-KW"/>
</dbReference>
<keyword evidence="3 6" id="KW-0436">Ligase</keyword>
<dbReference type="Pfam" id="PF00501">
    <property type="entry name" value="AMP-binding"/>
    <property type="match status" value="1"/>
</dbReference>
<protein>
    <recommendedName>
        <fullName evidence="3">Phenylacetate-coenzyme A ligase</fullName>
        <ecNumber evidence="3">6.2.1.30</ecNumber>
    </recommendedName>
    <alternativeName>
        <fullName evidence="3">Phenylacetyl-CoA ligase</fullName>
    </alternativeName>
</protein>
<evidence type="ECO:0000256" key="2">
    <source>
        <dbReference type="ARBA" id="ARBA00022553"/>
    </source>
</evidence>
<name>A0ABU3P240_9FIRM</name>
<accession>A0ABU3P240</accession>
<keyword evidence="1" id="KW-0596">Phosphopantetheine</keyword>
<dbReference type="InterPro" id="IPR000873">
    <property type="entry name" value="AMP-dep_synth/lig_dom"/>
</dbReference>
<proteinExistence type="inferred from homology"/>
<organism evidence="6 7">
    <name type="scientific">Anaeroselena agilis</name>
    <dbReference type="NCBI Taxonomy" id="3063788"/>
    <lineage>
        <taxon>Bacteria</taxon>
        <taxon>Bacillati</taxon>
        <taxon>Bacillota</taxon>
        <taxon>Negativicutes</taxon>
        <taxon>Acetonemataceae</taxon>
        <taxon>Anaeroselena</taxon>
    </lineage>
</organism>
<keyword evidence="7" id="KW-1185">Reference proteome</keyword>
<feature type="domain" description="AMP-dependent synthetase/ligase" evidence="4">
    <location>
        <begin position="79"/>
        <end position="285"/>
    </location>
</feature>
<evidence type="ECO:0000256" key="3">
    <source>
        <dbReference type="PIRNR" id="PIRNR006444"/>
    </source>
</evidence>
<dbReference type="PIRSF" id="PIRSF006444">
    <property type="entry name" value="PaaK"/>
    <property type="match status" value="1"/>
</dbReference>
<dbReference type="Pfam" id="PF14535">
    <property type="entry name" value="AMP-binding_C_2"/>
    <property type="match status" value="1"/>
</dbReference>
<keyword evidence="2" id="KW-0597">Phosphoprotein</keyword>
<dbReference type="InterPro" id="IPR028154">
    <property type="entry name" value="AMP-dep_Lig_C"/>
</dbReference>